<sequence length="38" mass="4209">MIERLEWWIATARSARNTGTNGTAEGLVDSWAGNFLRG</sequence>
<accession>I3W137</accession>
<geneLocation type="plasmid" evidence="1">
    <name>pJ340-69</name>
</geneLocation>
<keyword evidence="1" id="KW-0614">Plasmid</keyword>
<dbReference type="AlphaFoldDB" id="I3W137"/>
<name>I3W137_9MICC</name>
<organism evidence="1">
    <name type="scientific">Arthrobacter sp. J3.40</name>
    <dbReference type="NCBI Taxonomy" id="347209"/>
    <lineage>
        <taxon>Bacteria</taxon>
        <taxon>Bacillati</taxon>
        <taxon>Actinomycetota</taxon>
        <taxon>Actinomycetes</taxon>
        <taxon>Micrococcales</taxon>
        <taxon>Micrococcaceae</taxon>
        <taxon>Arthrobacter</taxon>
    </lineage>
</organism>
<dbReference type="EMBL" id="JQ418528">
    <property type="protein sequence ID" value="AFK89314.1"/>
    <property type="molecule type" value="Genomic_DNA"/>
</dbReference>
<evidence type="ECO:0000313" key="1">
    <source>
        <dbReference type="EMBL" id="AFK89314.1"/>
    </source>
</evidence>
<reference evidence="1" key="1">
    <citation type="submission" date="2012-01" db="EMBL/GenBank/DDBJ databases">
        <authorList>
            <person name="Summers A.O."/>
            <person name="Wireman J."/>
            <person name="Sale K."/>
        </authorList>
    </citation>
    <scope>NUCLEOTIDE SEQUENCE</scope>
    <source>
        <strain evidence="1">J3-40</strain>
        <plasmid evidence="1">pJ340-69</plasmid>
    </source>
</reference>
<protein>
    <submittedName>
        <fullName evidence="1">Uncharacterized protein</fullName>
    </submittedName>
</protein>
<proteinExistence type="predicted"/>